<dbReference type="InterPro" id="IPR007372">
    <property type="entry name" value="Lipid/polyisoprenoid-bd_YceI"/>
</dbReference>
<dbReference type="EMBL" id="JACKTY010000039">
    <property type="protein sequence ID" value="MCV7229127.1"/>
    <property type="molecule type" value="Genomic_DNA"/>
</dbReference>
<comment type="caution">
    <text evidence="3">The sequence shown here is derived from an EMBL/GenBank/DDBJ whole genome shotgun (WGS) entry which is preliminary data.</text>
</comment>
<dbReference type="Pfam" id="PF04264">
    <property type="entry name" value="YceI"/>
    <property type="match status" value="1"/>
</dbReference>
<evidence type="ECO:0000259" key="2">
    <source>
        <dbReference type="SMART" id="SM00867"/>
    </source>
</evidence>
<dbReference type="InterPro" id="IPR036761">
    <property type="entry name" value="TTHA0802/YceI-like_sf"/>
</dbReference>
<dbReference type="RefSeq" id="WP_264070319.1">
    <property type="nucleotide sequence ID" value="NZ_JACKTY010000039.1"/>
</dbReference>
<reference evidence="3 4" key="1">
    <citation type="journal article" date="2022" name="BMC Genomics">
        <title>Comparative genome analysis of mycobacteria focusing on tRNA and non-coding RNA.</title>
        <authorList>
            <person name="Behra P.R.K."/>
            <person name="Pettersson B.M.F."/>
            <person name="Ramesh M."/>
            <person name="Das S."/>
            <person name="Dasgupta S."/>
            <person name="Kirsebom L.A."/>
        </authorList>
    </citation>
    <scope>NUCLEOTIDE SEQUENCE [LARGE SCALE GENOMIC DNA]</scope>
    <source>
        <strain evidence="3 4">DSM 44078</strain>
    </source>
</reference>
<name>A0ABT3CI55_9MYCO</name>
<dbReference type="Proteomes" id="UP001526201">
    <property type="component" value="Unassembled WGS sequence"/>
</dbReference>
<evidence type="ECO:0000256" key="1">
    <source>
        <dbReference type="ARBA" id="ARBA00008812"/>
    </source>
</evidence>
<dbReference type="PANTHER" id="PTHR34406">
    <property type="entry name" value="PROTEIN YCEI"/>
    <property type="match status" value="1"/>
</dbReference>
<accession>A0ABT3CI55</accession>
<organism evidence="3 4">
    <name type="scientific">Mycolicibacterium komossense</name>
    <dbReference type="NCBI Taxonomy" id="1779"/>
    <lineage>
        <taxon>Bacteria</taxon>
        <taxon>Bacillati</taxon>
        <taxon>Actinomycetota</taxon>
        <taxon>Actinomycetes</taxon>
        <taxon>Mycobacteriales</taxon>
        <taxon>Mycobacteriaceae</taxon>
        <taxon>Mycolicibacterium</taxon>
    </lineage>
</organism>
<proteinExistence type="inferred from homology"/>
<dbReference type="PANTHER" id="PTHR34406:SF1">
    <property type="entry name" value="PROTEIN YCEI"/>
    <property type="match status" value="1"/>
</dbReference>
<protein>
    <submittedName>
        <fullName evidence="3">YceI family protein</fullName>
    </submittedName>
</protein>
<dbReference type="Gene3D" id="2.40.128.110">
    <property type="entry name" value="Lipid/polyisoprenoid-binding, YceI-like"/>
    <property type="match status" value="1"/>
</dbReference>
<evidence type="ECO:0000313" key="3">
    <source>
        <dbReference type="EMBL" id="MCV7229127.1"/>
    </source>
</evidence>
<sequence>MTSLDSLLGDPSTAGVWNLDPERSTVAFTSRSFWGLLPVKGKFTEISGDGQITRQAAVFGRLDIRAASLATGIGKRDDHLRSSDFFDADRFPDISVVVTALHPTSSDTADFRATLTVKTVTKPLGLPAGIGVIDANTVRISAKTTIDRTQWDVTGNLAGMVTRTVAVKADLVFVKSPS</sequence>
<feature type="domain" description="Lipid/polyisoprenoid-binding YceI-like" evidence="2">
    <location>
        <begin position="16"/>
        <end position="174"/>
    </location>
</feature>
<comment type="similarity">
    <text evidence="1">Belongs to the UPF0312 family.</text>
</comment>
<keyword evidence="4" id="KW-1185">Reference proteome</keyword>
<dbReference type="SMART" id="SM00867">
    <property type="entry name" value="YceI"/>
    <property type="match status" value="1"/>
</dbReference>
<dbReference type="SUPFAM" id="SSF101874">
    <property type="entry name" value="YceI-like"/>
    <property type="match status" value="1"/>
</dbReference>
<evidence type="ECO:0000313" key="4">
    <source>
        <dbReference type="Proteomes" id="UP001526201"/>
    </source>
</evidence>
<gene>
    <name evidence="3" type="ORF">H7J73_24240</name>
</gene>